<dbReference type="InterPro" id="IPR018062">
    <property type="entry name" value="HTH_AraC-typ_CS"/>
</dbReference>
<dbReference type="Proteomes" id="UP000033187">
    <property type="component" value="Chromosome 1"/>
</dbReference>
<dbReference type="SUPFAM" id="SSF46689">
    <property type="entry name" value="Homeodomain-like"/>
    <property type="match status" value="1"/>
</dbReference>
<protein>
    <recommendedName>
        <fullName evidence="9">HTH araC/xylS-type domain-containing protein</fullName>
    </recommendedName>
</protein>
<evidence type="ECO:0000259" key="6">
    <source>
        <dbReference type="PROSITE" id="PS50954"/>
    </source>
</evidence>
<evidence type="ECO:0000259" key="5">
    <source>
        <dbReference type="PROSITE" id="PS01124"/>
    </source>
</evidence>
<accession>A0A0D6JB80</accession>
<dbReference type="PROSITE" id="PS50954">
    <property type="entry name" value="LEM"/>
    <property type="match status" value="1"/>
</dbReference>
<dbReference type="PANTHER" id="PTHR43280:SF28">
    <property type="entry name" value="HTH-TYPE TRANSCRIPTIONAL ACTIVATOR RHAS"/>
    <property type="match status" value="1"/>
</dbReference>
<feature type="region of interest" description="Disordered" evidence="4">
    <location>
        <begin position="1"/>
        <end position="23"/>
    </location>
</feature>
<dbReference type="GO" id="GO:0003700">
    <property type="term" value="F:DNA-binding transcription factor activity"/>
    <property type="evidence" value="ECO:0007669"/>
    <property type="project" value="InterPro"/>
</dbReference>
<evidence type="ECO:0008006" key="9">
    <source>
        <dbReference type="Google" id="ProtNLM"/>
    </source>
</evidence>
<feature type="domain" description="LEM" evidence="6">
    <location>
        <begin position="80"/>
        <end position="125"/>
    </location>
</feature>
<dbReference type="Pfam" id="PF12833">
    <property type="entry name" value="HTH_18"/>
    <property type="match status" value="1"/>
</dbReference>
<keyword evidence="3" id="KW-0804">Transcription</keyword>
<evidence type="ECO:0000313" key="7">
    <source>
        <dbReference type="EMBL" id="CPR16166.1"/>
    </source>
</evidence>
<dbReference type="InterPro" id="IPR009057">
    <property type="entry name" value="Homeodomain-like_sf"/>
</dbReference>
<evidence type="ECO:0000256" key="1">
    <source>
        <dbReference type="ARBA" id="ARBA00023015"/>
    </source>
</evidence>
<dbReference type="KEGG" id="fil:BN1229_v1_0677"/>
<reference evidence="8" key="1">
    <citation type="submission" date="2015-02" db="EMBL/GenBank/DDBJ databases">
        <authorList>
            <person name="Chooi Y.-H."/>
        </authorList>
    </citation>
    <scope>NUCLEOTIDE SEQUENCE [LARGE SCALE GENOMIC DNA]</scope>
    <source>
        <strain evidence="8">strain Y</strain>
    </source>
</reference>
<dbReference type="PROSITE" id="PS00041">
    <property type="entry name" value="HTH_ARAC_FAMILY_1"/>
    <property type="match status" value="1"/>
</dbReference>
<keyword evidence="8" id="KW-1185">Reference proteome</keyword>
<evidence type="ECO:0000256" key="2">
    <source>
        <dbReference type="ARBA" id="ARBA00023125"/>
    </source>
</evidence>
<dbReference type="EMBL" id="LN829119">
    <property type="protein sequence ID" value="CPR16166.1"/>
    <property type="molecule type" value="Genomic_DNA"/>
</dbReference>
<evidence type="ECO:0000256" key="3">
    <source>
        <dbReference type="ARBA" id="ARBA00023163"/>
    </source>
</evidence>
<dbReference type="InterPro" id="IPR003887">
    <property type="entry name" value="LEM_dom"/>
</dbReference>
<gene>
    <name evidence="7" type="ORF">YBN1229_v1_0682</name>
</gene>
<organism evidence="7 8">
    <name type="scientific">Candidatus Filomicrobium marinum</name>
    <dbReference type="NCBI Taxonomy" id="1608628"/>
    <lineage>
        <taxon>Bacteria</taxon>
        <taxon>Pseudomonadati</taxon>
        <taxon>Pseudomonadota</taxon>
        <taxon>Alphaproteobacteria</taxon>
        <taxon>Hyphomicrobiales</taxon>
        <taxon>Hyphomicrobiaceae</taxon>
        <taxon>Filomicrobium</taxon>
    </lineage>
</organism>
<evidence type="ECO:0000313" key="8">
    <source>
        <dbReference type="Proteomes" id="UP000033187"/>
    </source>
</evidence>
<dbReference type="PROSITE" id="PS01124">
    <property type="entry name" value="HTH_ARAC_FAMILY_2"/>
    <property type="match status" value="1"/>
</dbReference>
<dbReference type="RefSeq" id="WP_244466791.1">
    <property type="nucleotide sequence ID" value="NZ_LN829119.1"/>
</dbReference>
<keyword evidence="1" id="KW-0805">Transcription regulation</keyword>
<sequence length="172" mass="19855">MAQKRTYRLPAQDDTPYPAMTPPQPLGIPFLDRVYDLTQRWIQEEWLVITSLKRDAARNGKKPIYLAAIEESRLTPDNLAKRLDNISQATLRRELKKLNAPSPGQIIRKTRIAYAKHLLTHTRMMVRDIAQRAGYENERHFGEVFAAEENCSPTEYRRKHVAGVNHQPPSDP</sequence>
<dbReference type="Gene3D" id="1.10.10.60">
    <property type="entry name" value="Homeodomain-like"/>
    <property type="match status" value="1"/>
</dbReference>
<name>A0A0D6JB80_9HYPH</name>
<keyword evidence="2" id="KW-0238">DNA-binding</keyword>
<evidence type="ECO:0000256" key="4">
    <source>
        <dbReference type="SAM" id="MobiDB-lite"/>
    </source>
</evidence>
<proteinExistence type="predicted"/>
<dbReference type="InterPro" id="IPR018060">
    <property type="entry name" value="HTH_AraC"/>
</dbReference>
<feature type="domain" description="HTH araC/xylS-type" evidence="5">
    <location>
        <begin position="85"/>
        <end position="159"/>
    </location>
</feature>
<dbReference type="GO" id="GO:0043565">
    <property type="term" value="F:sequence-specific DNA binding"/>
    <property type="evidence" value="ECO:0007669"/>
    <property type="project" value="InterPro"/>
</dbReference>
<dbReference type="KEGG" id="fiy:BN1229_v1_0682"/>
<dbReference type="PANTHER" id="PTHR43280">
    <property type="entry name" value="ARAC-FAMILY TRANSCRIPTIONAL REGULATOR"/>
    <property type="match status" value="1"/>
</dbReference>
<dbReference type="SMART" id="SM00342">
    <property type="entry name" value="HTH_ARAC"/>
    <property type="match status" value="1"/>
</dbReference>
<dbReference type="AlphaFoldDB" id="A0A0D6JB80"/>